<evidence type="ECO:0000256" key="1">
    <source>
        <dbReference type="SAM" id="Phobius"/>
    </source>
</evidence>
<evidence type="ECO:0008006" key="4">
    <source>
        <dbReference type="Google" id="ProtNLM"/>
    </source>
</evidence>
<dbReference type="Proteomes" id="UP001485459">
    <property type="component" value="Chromosome"/>
</dbReference>
<name>A0ABZ2YJT8_9BACT</name>
<protein>
    <recommendedName>
        <fullName evidence="4">DUF3999 domain-containing protein</fullName>
    </recommendedName>
</protein>
<proteinExistence type="predicted"/>
<evidence type="ECO:0000313" key="3">
    <source>
        <dbReference type="Proteomes" id="UP001485459"/>
    </source>
</evidence>
<dbReference type="EMBL" id="CP149822">
    <property type="protein sequence ID" value="WZN39659.1"/>
    <property type="molecule type" value="Genomic_DNA"/>
</dbReference>
<reference evidence="3" key="1">
    <citation type="submission" date="2024-03" db="EMBL/GenBank/DDBJ databases">
        <title>Chitinophaga horti sp. nov., isolated from garden soil.</title>
        <authorList>
            <person name="Lee D.S."/>
            <person name="Han D.M."/>
            <person name="Baek J.H."/>
            <person name="Choi D.G."/>
            <person name="Jeon J.H."/>
            <person name="Jeon C.O."/>
        </authorList>
    </citation>
    <scope>NUCLEOTIDE SEQUENCE [LARGE SCALE GENOMIC DNA]</scope>
    <source>
        <strain evidence="3">GPA1</strain>
    </source>
</reference>
<feature type="transmembrane region" description="Helical" evidence="1">
    <location>
        <begin position="391"/>
        <end position="412"/>
    </location>
</feature>
<accession>A0ABZ2YJT8</accession>
<keyword evidence="1" id="KW-0812">Transmembrane</keyword>
<gene>
    <name evidence="2" type="ORF">WJU16_16790</name>
</gene>
<keyword evidence="1" id="KW-0472">Membrane</keyword>
<dbReference type="RefSeq" id="WP_341834637.1">
    <property type="nucleotide sequence ID" value="NZ_CP149822.1"/>
</dbReference>
<evidence type="ECO:0000313" key="2">
    <source>
        <dbReference type="EMBL" id="WZN39659.1"/>
    </source>
</evidence>
<keyword evidence="1" id="KW-1133">Transmembrane helix</keyword>
<organism evidence="2 3">
    <name type="scientific">Chitinophaga pollutisoli</name>
    <dbReference type="NCBI Taxonomy" id="3133966"/>
    <lineage>
        <taxon>Bacteria</taxon>
        <taxon>Pseudomonadati</taxon>
        <taxon>Bacteroidota</taxon>
        <taxon>Chitinophagia</taxon>
        <taxon>Chitinophagales</taxon>
        <taxon>Chitinophagaceae</taxon>
        <taxon>Chitinophaga</taxon>
    </lineage>
</organism>
<sequence>MINLGKTKKDCLISIGMLLGVMGASAQERPAFGWEALLPEVKSAGFYRIPVTPALSAKAWRNGEWDIRIFRDSAEVPYLIERRYEWLSEGDFLAYATPELVSVPGKKTVIVFEPKPQQSIREFGLRYANTAVRKNVVLTGSNDMRQWYALRPPFQLDPSAAVPVQGKDTIIEETITLPLSGFRYFRMVIDDSASAPIHFNCVGFRKNADRREVVRRIAGVPMQLLKGKDRRTDRFLIALPAAYPLRELRLQFREPAMFRREAVLYALEDGRERQLAFGSVRSEDTVNRFSLEGTAAYDSLVLQVENGDNPPLVSGEAGLWQEEWEMIAQLAPGRYALRGGASGQRAPVYDAAYFAANYRRQAGAVLAPGEPVALRKEDAVAESKDFFTSRWWVWMGIVLVVGLLGFVVRSMVREMKKKG</sequence>
<keyword evidence="3" id="KW-1185">Reference proteome</keyword>